<keyword evidence="4" id="KW-0677">Repeat</keyword>
<accession>A0A2C9CBS2</accession>
<dbReference type="GO" id="GO:0005886">
    <property type="term" value="C:plasma membrane"/>
    <property type="evidence" value="ECO:0007669"/>
    <property type="project" value="TreeGrafter"/>
</dbReference>
<dbReference type="Pfam" id="PF03600">
    <property type="entry name" value="CitMHS"/>
    <property type="match status" value="1"/>
</dbReference>
<evidence type="ECO:0000256" key="6">
    <source>
        <dbReference type="ARBA" id="ARBA00023136"/>
    </source>
</evidence>
<keyword evidence="5 7" id="KW-1133">Transmembrane helix</keyword>
<keyword evidence="2" id="KW-0813">Transport</keyword>
<dbReference type="Proteomes" id="UP000501926">
    <property type="component" value="Chromosome"/>
</dbReference>
<evidence type="ECO:0000256" key="7">
    <source>
        <dbReference type="SAM" id="Phobius"/>
    </source>
</evidence>
<dbReference type="OrthoDB" id="9765532at2"/>
<dbReference type="GO" id="GO:0006813">
    <property type="term" value="P:potassium ion transport"/>
    <property type="evidence" value="ECO:0007669"/>
    <property type="project" value="InterPro"/>
</dbReference>
<evidence type="ECO:0000313" key="12">
    <source>
        <dbReference type="Proteomes" id="UP000501926"/>
    </source>
</evidence>
<dbReference type="InterPro" id="IPR031312">
    <property type="entry name" value="Na/sul_symport_CS"/>
</dbReference>
<dbReference type="InterPro" id="IPR036721">
    <property type="entry name" value="RCK_C_sf"/>
</dbReference>
<reference evidence="10" key="2">
    <citation type="submission" date="2017-10" db="EMBL/GenBank/DDBJ databases">
        <authorList>
            <person name="Banno H."/>
            <person name="Chua N.-H."/>
        </authorList>
    </citation>
    <scope>NUCLEOTIDE SEQUENCE [LARGE SCALE GENOMIC DNA]</scope>
    <source>
        <strain evidence="10">Kuenenia_mbr1_ru-nijmegen</strain>
    </source>
</reference>
<dbReference type="AlphaFoldDB" id="A0A2C9CBS2"/>
<comment type="subcellular location">
    <subcellularLocation>
        <location evidence="1">Membrane</location>
        <topology evidence="1">Multi-pass membrane protein</topology>
    </subcellularLocation>
</comment>
<evidence type="ECO:0000313" key="9">
    <source>
        <dbReference type="EMBL" id="QII12778.1"/>
    </source>
</evidence>
<dbReference type="Pfam" id="PF02080">
    <property type="entry name" value="TrkA_C"/>
    <property type="match status" value="1"/>
</dbReference>
<evidence type="ECO:0000256" key="5">
    <source>
        <dbReference type="ARBA" id="ARBA00022989"/>
    </source>
</evidence>
<proteinExistence type="predicted"/>
<feature type="transmembrane region" description="Helical" evidence="7">
    <location>
        <begin position="51"/>
        <end position="72"/>
    </location>
</feature>
<feature type="transmembrane region" description="Helical" evidence="7">
    <location>
        <begin position="12"/>
        <end position="39"/>
    </location>
</feature>
<feature type="transmembrane region" description="Helical" evidence="7">
    <location>
        <begin position="479"/>
        <end position="499"/>
    </location>
</feature>
<dbReference type="PROSITE" id="PS01271">
    <property type="entry name" value="NA_SULFATE"/>
    <property type="match status" value="1"/>
</dbReference>
<evidence type="ECO:0000256" key="4">
    <source>
        <dbReference type="ARBA" id="ARBA00022737"/>
    </source>
</evidence>
<dbReference type="InterPro" id="IPR004680">
    <property type="entry name" value="Cit_transptr-like_dom"/>
</dbReference>
<evidence type="ECO:0000256" key="2">
    <source>
        <dbReference type="ARBA" id="ARBA00022448"/>
    </source>
</evidence>
<feature type="domain" description="RCK C-terminal" evidence="8">
    <location>
        <begin position="301"/>
        <end position="385"/>
    </location>
</feature>
<evidence type="ECO:0000313" key="10">
    <source>
        <dbReference type="EMBL" id="SOH03018.1"/>
    </source>
</evidence>
<dbReference type="InterPro" id="IPR006037">
    <property type="entry name" value="RCK_C"/>
</dbReference>
<dbReference type="Gene3D" id="3.30.70.1450">
    <property type="entry name" value="Regulator of K+ conductance, C-terminal domain"/>
    <property type="match status" value="2"/>
</dbReference>
<feature type="transmembrane region" description="Helical" evidence="7">
    <location>
        <begin position="183"/>
        <end position="203"/>
    </location>
</feature>
<dbReference type="PANTHER" id="PTHR43652">
    <property type="entry name" value="BASIC AMINO ACID ANTIPORTER YFCC-RELATED"/>
    <property type="match status" value="1"/>
</dbReference>
<dbReference type="PROSITE" id="PS51202">
    <property type="entry name" value="RCK_C"/>
    <property type="match status" value="2"/>
</dbReference>
<name>A0A2C9CBS2_KUEST</name>
<feature type="transmembrane region" description="Helical" evidence="7">
    <location>
        <begin position="572"/>
        <end position="592"/>
    </location>
</feature>
<gene>
    <name evidence="10" type="primary">sac1</name>
    <name evidence="9" type="ORF">KsCSTR_33990</name>
    <name evidence="10" type="ORF">KSMBR1_0504</name>
</gene>
<reference evidence="9 12" key="3">
    <citation type="submission" date="2020-02" db="EMBL/GenBank/DDBJ databases">
        <title>Newly sequenced genome of strain CSTR1 showed variability in Candidatus Kuenenia stuttgartiensis genomes.</title>
        <authorList>
            <person name="Ding C."/>
            <person name="Adrian L."/>
        </authorList>
    </citation>
    <scope>NUCLEOTIDE SEQUENCE [LARGE SCALE GENOMIC DNA]</scope>
    <source>
        <strain evidence="9 12">CSTR1</strain>
    </source>
</reference>
<evidence type="ECO:0000256" key="1">
    <source>
        <dbReference type="ARBA" id="ARBA00004141"/>
    </source>
</evidence>
<evidence type="ECO:0000313" key="11">
    <source>
        <dbReference type="Proteomes" id="UP000221734"/>
    </source>
</evidence>
<dbReference type="PANTHER" id="PTHR43652:SF2">
    <property type="entry name" value="BASIC AMINO ACID ANTIPORTER YFCC-RELATED"/>
    <property type="match status" value="1"/>
</dbReference>
<evidence type="ECO:0000259" key="8">
    <source>
        <dbReference type="PROSITE" id="PS51202"/>
    </source>
</evidence>
<organism evidence="10 11">
    <name type="scientific">Kuenenia stuttgartiensis</name>
    <dbReference type="NCBI Taxonomy" id="174633"/>
    <lineage>
        <taxon>Bacteria</taxon>
        <taxon>Pseudomonadati</taxon>
        <taxon>Planctomycetota</taxon>
        <taxon>Candidatus Brocadiia</taxon>
        <taxon>Candidatus Brocadiales</taxon>
        <taxon>Candidatus Brocadiaceae</taxon>
        <taxon>Candidatus Kuenenia</taxon>
    </lineage>
</organism>
<reference evidence="11" key="1">
    <citation type="submission" date="2017-10" db="EMBL/GenBank/DDBJ databases">
        <authorList>
            <person name="Frank J."/>
        </authorList>
    </citation>
    <scope>NUCLEOTIDE SEQUENCE [LARGE SCALE GENOMIC DNA]</scope>
</reference>
<dbReference type="EMBL" id="CP049055">
    <property type="protein sequence ID" value="QII12778.1"/>
    <property type="molecule type" value="Genomic_DNA"/>
</dbReference>
<keyword evidence="11" id="KW-1185">Reference proteome</keyword>
<dbReference type="InterPro" id="IPR051679">
    <property type="entry name" value="DASS-Related_Transporters"/>
</dbReference>
<feature type="transmembrane region" description="Helical" evidence="7">
    <location>
        <begin position="534"/>
        <end position="552"/>
    </location>
</feature>
<feature type="transmembrane region" description="Helical" evidence="7">
    <location>
        <begin position="100"/>
        <end position="121"/>
    </location>
</feature>
<feature type="transmembrane region" description="Helical" evidence="7">
    <location>
        <begin position="406"/>
        <end position="437"/>
    </location>
</feature>
<dbReference type="KEGG" id="kst:KSMBR1_0504"/>
<feature type="transmembrane region" description="Helical" evidence="7">
    <location>
        <begin position="142"/>
        <end position="163"/>
    </location>
</feature>
<dbReference type="SUPFAM" id="SSF116726">
    <property type="entry name" value="TrkA C-terminal domain-like"/>
    <property type="match status" value="2"/>
</dbReference>
<dbReference type="Proteomes" id="UP000221734">
    <property type="component" value="Chromosome Kuenenia_stuttgartiensis_MBR1"/>
</dbReference>
<feature type="domain" description="RCK C-terminal" evidence="8">
    <location>
        <begin position="208"/>
        <end position="293"/>
    </location>
</feature>
<dbReference type="EMBL" id="LT934425">
    <property type="protein sequence ID" value="SOH03018.1"/>
    <property type="molecule type" value="Genomic_DNA"/>
</dbReference>
<dbReference type="GO" id="GO:0008324">
    <property type="term" value="F:monoatomic cation transmembrane transporter activity"/>
    <property type="evidence" value="ECO:0007669"/>
    <property type="project" value="InterPro"/>
</dbReference>
<dbReference type="RefSeq" id="WP_099323912.1">
    <property type="nucleotide sequence ID" value="NZ_CP049055.1"/>
</dbReference>
<dbReference type="FunFam" id="3.30.70.1450:FF:000009">
    <property type="entry name" value="SLC13 family permease"/>
    <property type="match status" value="1"/>
</dbReference>
<keyword evidence="3 7" id="KW-0812">Transmembrane</keyword>
<feature type="transmembrane region" description="Helical" evidence="7">
    <location>
        <begin position="449"/>
        <end position="467"/>
    </location>
</feature>
<protein>
    <submittedName>
        <fullName evidence="9">Sulfur Deprivation Response Regulator-like protein</fullName>
    </submittedName>
</protein>
<sequence length="593" mass="65715">MTLDFKMWYTLSLLIIMSILLIFDIIELEVLFFSILLLLLMGKIITLEEAFAGFSNVGMLTIALLFVIAGALSNTGMLKQISPIILGKENTRISHTLLRLLFPVSIISAFINNTPVVAMFIPTIRAWTEKHHYAPSKYLIPLSYGAILGGMCTLIGTSTNLIIHGLMIDYGMEGLGFFEISKIGIPVTILGILFMSFLGHRLLPNRKEPLIELGEHTREFVIELKVTQEYENIGKTIENAGLRRLKGLFLFQIERNGRRIAPAKPDEKILLDDRLFFTGIPKTILELQKIPGLQLTKDSHFNLKQYDSAEIRTFECVVSRGSPLVGKTVRDSDFRSKYEAVIIAIHRHGERIAKKIGDIGLRPGDTLLLLAGKNFYKRWYHSKDFYLIAVAETLPSKPQWRGYVSLGVFFMMIILTVANILPLLSAAGLGVIILVLTRTANAGEARRTIDWRVLIIIAMSLGIANAVKQSGLADVLAHIIVRIGDHFGVLGVLASIYFFTSIYTLVITNNAAAAMLFPIAVSAASAINVDQRGFAIAIMIAASASFATPISYQTNLMVYSPGGYRFRDYLMIGAPLQLGIGAIAIALIYCFYF</sequence>
<keyword evidence="6 7" id="KW-0472">Membrane</keyword>
<evidence type="ECO:0000256" key="3">
    <source>
        <dbReference type="ARBA" id="ARBA00022692"/>
    </source>
</evidence>